<comment type="caution">
    <text evidence="8">The sequence shown here is derived from an EMBL/GenBank/DDBJ whole genome shotgun (WGS) entry which is preliminary data.</text>
</comment>
<name>W1IPN0_9GAMM</name>
<comment type="similarity">
    <text evidence="5">In the N-terminal section; belongs to the CdiA toxin family.</text>
</comment>
<keyword evidence="3" id="KW-1266">Target cell cytoplasm</keyword>
<dbReference type="GO" id="GO:0090729">
    <property type="term" value="F:toxin activity"/>
    <property type="evidence" value="ECO:0007669"/>
    <property type="project" value="UniProtKB-KW"/>
</dbReference>
<dbReference type="RefSeq" id="WP_051502293.1">
    <property type="nucleotide sequence ID" value="NZ_CAWLVK010000059.1"/>
</dbReference>
<feature type="region of interest" description="Disordered" evidence="6">
    <location>
        <begin position="2300"/>
        <end position="2320"/>
    </location>
</feature>
<gene>
    <name evidence="8" type="ORF">XCR1_1510010</name>
</gene>
<dbReference type="InterPro" id="IPR025157">
    <property type="entry name" value="Hemagglutinin_rpt"/>
</dbReference>
<sequence>MLAGHRLDVHSADVENQKAGKLAAGVDKTQPGNLKIQSRGKLANHGIITASENIHLENEGNFSHAGDTTAGGDITIRTRDHLDNAGKMLAGRHLDIHGASLVSQQNGVLAAGTDSQGKLTRPGNLIIDSRGKLVNQGVMMASDDIGIENQAALDNQGEMTAGRDLSVNIRDHLANQGKIQAGQHLDITSASLDNQKNAVLAAGIDSDDPTGNLVIHSRGQLTNRGVIRASGDVTLPDQGNLMNEHDIIAGQDMTLTTRRHLDNQGRILAGRHLESQSASLHSHQGSTLAAGVDKDVRLTQNGNLTVNTTEEAQLHGQNLARDRLSVKAKTLSLKGSRTDAANLQLTADRQLHLQDAHVSARQHLTLSAPELIDNTRGRLRAETLTLRSQKLNNSQGKITQTGQQSLVLDHQAGIDNTSGVIESGGQDLTVKAQGIANDKGRLIHAGTGVMSIDTPDFQGKAGLVISDGELALAGGDYHLVKSQTSAQKITARIQSLDHRLGKMTQRGTDSLTLDIQHELDNGSGAISANGMVKINAETLNNHTLTAGQQNNDNKNTQKAVLDNDELNHEAGQIIAAEEGGLQVTVKNRLNNQKGQLRASAGMTVRAGEVDNRQGLITASTGDMTLATGQLTNSGGKIAGQHNLQLTTQAINNESGQIRAGTAEIDTHQQQLNNTAGVIAAERQMTLRTGELLNRYGDIRSGRNLTIDTHGRQLDNRDSGPLGGVFSQGDLRLNVADLNNQSGHIESHGGLHVSGNTLLNRQGQLLGGKQAQLWLDALNNDQGLLQSGGKLTLTTKSLTNRHSGDKHGITSKDAMVLKTGVLDNGSGVVAAFGSLDITADNINNRQGLLAAQNRFSLTGRQLDNQSGRIKSRQALLLDTQGQVLDNTGGVIDGQAGLTVNSGDLKNQRGTLHGNAVTLTANQLDNRQQGQILSEAGLRIAAGDILNTQGKILALGDLTAQVGHHIDNQAGLIRSGGKTELRAAAIRNQGTQQQDHGIEGNHVLITADQLDNTRGQLFATDHATLTLASVLDNTQGQLQANQQLTVQGSALAVTNTDGEISAGKALTVEADSVTGDGKLRSLGDIRLTLLKDFVQTGEIIANGRLQLGTQGNVINRGLISAGTLDGRAVNLTNTEIGKILAAHHQWTVKNTLHNTGLLDGGQTVLRAAELTNQGTGRIYGDHIAIEAGTLTHRAASGRAAVMAARQRLDLGVGTLNNHAHSLIYSDGDLAFGGRLDERYQARGKGRVINNHSAYLEAMGEMRLAAGTINNINDHFETARQRISQVPVEEYQVQGQRYDTKNHRIIIDNDEVDHVCVDNLGCRDNFQVYRYTRTIEETRVKTTDPAKIRAGKNLTIDTTTLTNDKSQVVAGGLLTVTGGDIHNLEVQGERHITDQGRVENFWRIKKKGRDRQGQGASPYEPNTEIQAITLTPGTIQSSQGPVTLAGQRPAKYQGIEAQIEPRHGGHLDAGLTAAETRPREVALRPGQRLEVISRPPVVTGHRPVITVGPEETPVIAGEKPAEWGQTLTVGERAAVGGKLTHAGETHTGADEPVTQVGEKVTHGSEKITSVGETPVVVRTEIPDYRLPDNSLFKLNLPVENTPSPFVVPAPDNRPLVETDPQFTQLKKWLGTDYMQRALQSDHNHMHKRLGDGFYEQRLIREQVINLTGKRYLPGHQNDEEQFKALMNAGIRAQQAFNLTPGIALSAEQMARLTEDMVWLVNTTVTLPDGRQQTVLAPQVYVRTQAGALDGSGALLSGSRVNLHLSGDMLNQGRIIGQDIQVLAENIRNQGGLLQGDNIDLQARTDMVQRGGAIAAGQSLTVGAGRHIDIASTTRNSDNQAGNNRFSTTYVDNVARVYVQGADGKLHLRAGQDIHTSAAQLMSSGENSDIRLDAGRDIQLGSAQTTRGEHLEWGRDNYLTQTEAGETGTDIHGAGQVSLRAGRDVSLRATGITAGKTLQVGAGRDVAVMAGEQQQTHDEYLKVKGSNSWVSSTTTTTREQYDRTQALSSTLSSDSVNIQSGRDTTVQGSNVVGTQDVAIHAGQNLNLTTAAEKNHRFSQQEEKKSGLMGTGGVGFTIGSSALKQSSDSEATVQKGSTVGSSDGRVTLHAGEQATVHGSDLIAGQDIEIEAKDVAVTAAKNRYTELNKTEQKQSGLTLALSGAVGSAVNTAVQTANDAKDTKDSRLQALKGTQSVLSGAQGYQAWQLSQAESAKADAINQAGGNAEKPTDTIGIQLSYGSQSAKSATRTEQTQSQGSSLNAGRDIRITAKGDKAQADSGNIQVAGSSLKAGRDVALDAKQDISLTSAENTQTTRGENSSKGGSVGVGLTAGQGGYGIKFSASVNKGKGHETGDGVTHSETLIDAGNQVSLKAGQDTTLKGAQVSGDKVTADVGRNLHLQSEQDKDNYDAKQENASAGASFTYGSMSGSASVNASRDKIHSQFDSVNEQTGIFAGQGGFDIKAGGHTQLDGAVIASHADKDKNRLDTGTLGFSDIENKAEYQSEHQSVGISTGGAVGSQLVSNMASNMLAGANNSDSQSSTTHAAVSDGTISIRDADKQQQAISTLSRDTDNAANSLSPIFDKEKEQQRLAQAQAIAQIGTQVLDIYSTQAAITATKTATEKLKDPQTQQKLKQDAEKQLQQEGKEINANAIADRAHKIAYDAALKAQGAEIGGGQRQAVTAVVTALQGLAGGDIQAAIAGGAAPYLANAVKDLTYGGKPYEQLTAEEKATNLLAHAILGGVIAEMKGGSATAGAVGAASGELAASAIAGVLYPNKNLGELSSDEKERVSNLSTIAGGLAAGLVTDSTAGGVSGAQTAKNAVDNNRLTTRLENEKIQSLVEKGVAPKDVLDAAACALVKCSAQFVEGTEEWIKYKQLEEKGNSPEYATLREQLAKEALKINVQLPDGRSIQYEMPLFQYGKVDAIGDNIVYADGKYQLTTRAGGLLQATGGAVEVVGGTLSCVGVVSCMAGAVVATQGADNLNTGTKILVSGQPVKTMGATGLEALGVPPEYSEITYATIGLGGSMTTVLTSPKTGKSVTVAVDANKQVTRSFSDDVAKAKVGEVSSVHPIVDTKPSIGTKIDKSVVVIEKEMLPPSIIGTFKSSRYETVVTQEPITLFRKFGGTKDQAKLNGGYATTIKNAGRNDTAVYKMWSTTRFEAEIEVPKNIKLNIGFVEKQNPDKVNPKYTGGADQILLPMNYPMDWVKSIRDGKTGKVYTFEEFKKAFPDQISR</sequence>
<dbReference type="EMBL" id="CBXE010000059">
    <property type="protein sequence ID" value="CDL80427.1"/>
    <property type="molecule type" value="Genomic_DNA"/>
</dbReference>
<comment type="subcellular location">
    <subcellularLocation>
        <location evidence="1">Target cell</location>
        <location evidence="1">Target cell cytoplasm</location>
    </subcellularLocation>
</comment>
<evidence type="ECO:0000313" key="8">
    <source>
        <dbReference type="EMBL" id="CDL80427.1"/>
    </source>
</evidence>
<evidence type="ECO:0000256" key="2">
    <source>
        <dbReference type="ARBA" id="ARBA00022656"/>
    </source>
</evidence>
<dbReference type="InterPro" id="IPR010069">
    <property type="entry name" value="CdiA_FHA1_rpt"/>
</dbReference>
<evidence type="ECO:0000256" key="4">
    <source>
        <dbReference type="ARBA" id="ARBA00023026"/>
    </source>
</evidence>
<feature type="compositionally biased region" description="Polar residues" evidence="6">
    <location>
        <begin position="2234"/>
        <end position="2255"/>
    </location>
</feature>
<reference evidence="8 9" key="1">
    <citation type="submission" date="2013-11" db="EMBL/GenBank/DDBJ databases">
        <title>Draft genome sequence and annotation of the entomopathogenic bacterium, Xenorhabdus cabanillasi strain JM26.</title>
        <authorList>
            <person name="Gualtieri M."/>
            <person name="Ogier J.C."/>
            <person name="Pages S."/>
            <person name="Givaudan A."/>
            <person name="Gaudriault S."/>
        </authorList>
    </citation>
    <scope>NUCLEOTIDE SEQUENCE [LARGE SCALE GENOMIC DNA]</scope>
    <source>
        <strain evidence="8 9">JM26</strain>
    </source>
</reference>
<dbReference type="Pfam" id="PF04829">
    <property type="entry name" value="PT-VENN"/>
    <property type="match status" value="1"/>
</dbReference>
<accession>W1IPN0</accession>
<feature type="compositionally biased region" description="Polar residues" evidence="6">
    <location>
        <begin position="2300"/>
        <end position="2316"/>
    </location>
</feature>
<evidence type="ECO:0000256" key="5">
    <source>
        <dbReference type="ARBA" id="ARBA00024043"/>
    </source>
</evidence>
<evidence type="ECO:0000259" key="7">
    <source>
        <dbReference type="Pfam" id="PF04829"/>
    </source>
</evidence>
<feature type="domain" description="VENN motif-containing" evidence="7">
    <location>
        <begin position="2773"/>
        <end position="2822"/>
    </location>
</feature>
<keyword evidence="2" id="KW-0800">Toxin</keyword>
<keyword evidence="4" id="KW-0843">Virulence</keyword>
<feature type="region of interest" description="Disordered" evidence="6">
    <location>
        <begin position="2525"/>
        <end position="2547"/>
    </location>
</feature>
<evidence type="ECO:0000313" key="9">
    <source>
        <dbReference type="Proteomes" id="UP000019197"/>
    </source>
</evidence>
<organism evidence="8 9">
    <name type="scientific">Xenorhabdus cabanillasii JM26</name>
    <dbReference type="NCBI Taxonomy" id="1427517"/>
    <lineage>
        <taxon>Bacteria</taxon>
        <taxon>Pseudomonadati</taxon>
        <taxon>Pseudomonadota</taxon>
        <taxon>Gammaproteobacteria</taxon>
        <taxon>Enterobacterales</taxon>
        <taxon>Morganellaceae</taxon>
        <taxon>Xenorhabdus</taxon>
    </lineage>
</organism>
<evidence type="ECO:0000256" key="1">
    <source>
        <dbReference type="ARBA" id="ARBA00004219"/>
    </source>
</evidence>
<dbReference type="GO" id="GO:0003824">
    <property type="term" value="F:catalytic activity"/>
    <property type="evidence" value="ECO:0007669"/>
    <property type="project" value="UniProtKB-ARBA"/>
</dbReference>
<dbReference type="InterPro" id="IPR006914">
    <property type="entry name" value="VENN_dom"/>
</dbReference>
<proteinExistence type="inferred from homology"/>
<dbReference type="Proteomes" id="UP000019197">
    <property type="component" value="Unassembled WGS sequence"/>
</dbReference>
<protein>
    <submittedName>
        <fullName evidence="8">Haemolysin/haemagglutinin</fullName>
    </submittedName>
</protein>
<evidence type="ECO:0000256" key="3">
    <source>
        <dbReference type="ARBA" id="ARBA00022913"/>
    </source>
</evidence>
<dbReference type="InterPro" id="IPR008619">
    <property type="entry name" value="Filamentous_hemagglutn_rpt"/>
</dbReference>
<dbReference type="Pfam" id="PF13332">
    <property type="entry name" value="Fil_haemagg_2"/>
    <property type="match status" value="3"/>
</dbReference>
<feature type="region of interest" description="Disordered" evidence="6">
    <location>
        <begin position="2234"/>
        <end position="2259"/>
    </location>
</feature>
<evidence type="ECO:0000256" key="6">
    <source>
        <dbReference type="SAM" id="MobiDB-lite"/>
    </source>
</evidence>
<feature type="compositionally biased region" description="Polar residues" evidence="6">
    <location>
        <begin position="2525"/>
        <end position="2538"/>
    </location>
</feature>
<dbReference type="OrthoDB" id="2664633at2"/>
<dbReference type="NCBIfam" id="TIGR01731">
    <property type="entry name" value="fil_hemag_20aa"/>
    <property type="match status" value="23"/>
</dbReference>
<dbReference type="Pfam" id="PF05594">
    <property type="entry name" value="Fil_haemagg"/>
    <property type="match status" value="12"/>
</dbReference>